<dbReference type="Gene3D" id="3.40.1350.10">
    <property type="match status" value="1"/>
</dbReference>
<proteinExistence type="inferred from homology"/>
<sequence length="117" mass="13646">MNKRQLGQRGEDMALEHIKKAGLNIIQRNYRCPKGEIDIIARDGKTIVFIEVRLRSSNIRGSAEESIGLWKIQRLKSIASYYLLEQRYHQWPQIRFDVFAINMAEGVPEFNWIQGAL</sequence>
<dbReference type="GO" id="GO:0003676">
    <property type="term" value="F:nucleic acid binding"/>
    <property type="evidence" value="ECO:0007669"/>
    <property type="project" value="InterPro"/>
</dbReference>
<accession>A0A857DHH5</accession>
<evidence type="ECO:0000313" key="4">
    <source>
        <dbReference type="Proteomes" id="UP000430508"/>
    </source>
</evidence>
<evidence type="ECO:0000313" key="3">
    <source>
        <dbReference type="EMBL" id="QHA00171.1"/>
    </source>
</evidence>
<dbReference type="NCBIfam" id="NF009154">
    <property type="entry name" value="PRK12497.3-3"/>
    <property type="match status" value="1"/>
</dbReference>
<dbReference type="Proteomes" id="UP000430508">
    <property type="component" value="Chromosome"/>
</dbReference>
<dbReference type="NCBIfam" id="TIGR00252">
    <property type="entry name" value="YraN family protein"/>
    <property type="match status" value="1"/>
</dbReference>
<reference evidence="3 4" key="1">
    <citation type="submission" date="2019-12" db="EMBL/GenBank/DDBJ databases">
        <title>Sequence classification of anaerobic respiratory reductive dehalogenases: First we see many, then we see few.</title>
        <authorList>
            <person name="Molenda O."/>
            <person name="Puentes Jacome L.A."/>
            <person name="Cao X."/>
            <person name="Nesbo C.L."/>
            <person name="Tang S."/>
            <person name="Morson N."/>
            <person name="Patron J."/>
            <person name="Lomheim L."/>
            <person name="Wishart D.S."/>
            <person name="Edwards E.A."/>
        </authorList>
    </citation>
    <scope>NUCLEOTIDE SEQUENCE [LARGE SCALE GENOMIC DNA]</scope>
    <source>
        <strain evidence="3 4">12DCA</strain>
    </source>
</reference>
<dbReference type="NCBIfam" id="NF009150">
    <property type="entry name" value="PRK12497.1-3"/>
    <property type="match status" value="1"/>
</dbReference>
<dbReference type="RefSeq" id="WP_158208211.1">
    <property type="nucleotide sequence ID" value="NZ_CP046996.1"/>
</dbReference>
<evidence type="ECO:0000256" key="1">
    <source>
        <dbReference type="ARBA" id="ARBA00006738"/>
    </source>
</evidence>
<dbReference type="AlphaFoldDB" id="A0A857DHH5"/>
<dbReference type="InterPro" id="IPR003509">
    <property type="entry name" value="UPF0102_YraN-like"/>
</dbReference>
<name>A0A857DHH5_9FIRM</name>
<dbReference type="InterPro" id="IPR011856">
    <property type="entry name" value="tRNA_endonuc-like_dom_sf"/>
</dbReference>
<dbReference type="Pfam" id="PF02021">
    <property type="entry name" value="UPF0102"/>
    <property type="match status" value="1"/>
</dbReference>
<dbReference type="CDD" id="cd20736">
    <property type="entry name" value="PoNe_Nuclease"/>
    <property type="match status" value="1"/>
</dbReference>
<dbReference type="EMBL" id="CP046996">
    <property type="protein sequence ID" value="QHA00171.1"/>
    <property type="molecule type" value="Genomic_DNA"/>
</dbReference>
<evidence type="ECO:0000256" key="2">
    <source>
        <dbReference type="HAMAP-Rule" id="MF_00048"/>
    </source>
</evidence>
<dbReference type="PANTHER" id="PTHR34039">
    <property type="entry name" value="UPF0102 PROTEIN YRAN"/>
    <property type="match status" value="1"/>
</dbReference>
<dbReference type="HAMAP" id="MF_00048">
    <property type="entry name" value="UPF0102"/>
    <property type="match status" value="1"/>
</dbReference>
<dbReference type="PANTHER" id="PTHR34039:SF1">
    <property type="entry name" value="UPF0102 PROTEIN YRAN"/>
    <property type="match status" value="1"/>
</dbReference>
<dbReference type="InterPro" id="IPR011335">
    <property type="entry name" value="Restrct_endonuc-II-like"/>
</dbReference>
<organism evidence="3 4">
    <name type="scientific">Dehalobacter restrictus</name>
    <dbReference type="NCBI Taxonomy" id="55583"/>
    <lineage>
        <taxon>Bacteria</taxon>
        <taxon>Bacillati</taxon>
        <taxon>Bacillota</taxon>
        <taxon>Clostridia</taxon>
        <taxon>Eubacteriales</taxon>
        <taxon>Desulfitobacteriaceae</taxon>
        <taxon>Dehalobacter</taxon>
    </lineage>
</organism>
<protein>
    <recommendedName>
        <fullName evidence="2">UPF0102 protein GQ588_05670</fullName>
    </recommendedName>
</protein>
<gene>
    <name evidence="3" type="ORF">GQ588_05670</name>
</gene>
<comment type="similarity">
    <text evidence="1 2">Belongs to the UPF0102 family.</text>
</comment>
<dbReference type="SUPFAM" id="SSF52980">
    <property type="entry name" value="Restriction endonuclease-like"/>
    <property type="match status" value="1"/>
</dbReference>